<comment type="subcellular location">
    <subcellularLocation>
        <location evidence="2">Membrane</location>
        <topology evidence="2">Multi-pass membrane protein</topology>
    </subcellularLocation>
</comment>
<evidence type="ECO:0000256" key="11">
    <source>
        <dbReference type="ARBA" id="ARBA00034524"/>
    </source>
</evidence>
<dbReference type="InterPro" id="IPR044878">
    <property type="entry name" value="UbiA_sf"/>
</dbReference>
<name>A0A5B9W9X2_9BACT</name>
<evidence type="ECO:0000256" key="3">
    <source>
        <dbReference type="ARBA" id="ARBA00005985"/>
    </source>
</evidence>
<evidence type="ECO:0000256" key="4">
    <source>
        <dbReference type="ARBA" id="ARBA00022475"/>
    </source>
</evidence>
<feature type="transmembrane region" description="Helical" evidence="12">
    <location>
        <begin position="237"/>
        <end position="257"/>
    </location>
</feature>
<dbReference type="Pfam" id="PF01040">
    <property type="entry name" value="UbiA"/>
    <property type="match status" value="1"/>
</dbReference>
<dbReference type="Gene3D" id="1.10.357.140">
    <property type="entry name" value="UbiA prenyltransferase"/>
    <property type="match status" value="1"/>
</dbReference>
<dbReference type="PANTHER" id="PTHR11048:SF28">
    <property type="entry name" value="4-HYDROXYBENZOATE POLYPRENYLTRANSFERASE, MITOCHONDRIAL"/>
    <property type="match status" value="1"/>
</dbReference>
<dbReference type="AlphaFoldDB" id="A0A5B9W9X2"/>
<keyword evidence="7" id="KW-0831">Ubiquinone biosynthesis</keyword>
<evidence type="ECO:0000256" key="1">
    <source>
        <dbReference type="ARBA" id="ARBA00001946"/>
    </source>
</evidence>
<feature type="transmembrane region" description="Helical" evidence="12">
    <location>
        <begin position="46"/>
        <end position="67"/>
    </location>
</feature>
<feature type="transmembrane region" description="Helical" evidence="12">
    <location>
        <begin position="116"/>
        <end position="133"/>
    </location>
</feature>
<proteinExistence type="inferred from homology"/>
<dbReference type="Proteomes" id="UP000324233">
    <property type="component" value="Chromosome"/>
</dbReference>
<dbReference type="Gene3D" id="1.20.120.1780">
    <property type="entry name" value="UbiA prenyltransferase"/>
    <property type="match status" value="1"/>
</dbReference>
<evidence type="ECO:0000256" key="7">
    <source>
        <dbReference type="ARBA" id="ARBA00022688"/>
    </source>
</evidence>
<dbReference type="InterPro" id="IPR039653">
    <property type="entry name" value="Prenyltransferase"/>
</dbReference>
<evidence type="ECO:0000256" key="5">
    <source>
        <dbReference type="ARBA" id="ARBA00022519"/>
    </source>
</evidence>
<dbReference type="CDD" id="cd13959">
    <property type="entry name" value="PT_UbiA_COQ2"/>
    <property type="match status" value="1"/>
</dbReference>
<accession>A0A5B9W9X2</accession>
<dbReference type="GO" id="GO:0005886">
    <property type="term" value="C:plasma membrane"/>
    <property type="evidence" value="ECO:0007669"/>
    <property type="project" value="TreeGrafter"/>
</dbReference>
<dbReference type="FunFam" id="1.20.120.1780:FF:000001">
    <property type="entry name" value="4-hydroxybenzoate octaprenyltransferase"/>
    <property type="match status" value="1"/>
</dbReference>
<dbReference type="InterPro" id="IPR000537">
    <property type="entry name" value="UbiA_prenyltransferase"/>
</dbReference>
<dbReference type="RefSeq" id="WP_148596675.1">
    <property type="nucleotide sequence ID" value="NZ_CP042997.1"/>
</dbReference>
<keyword evidence="9 12" id="KW-1133">Transmembrane helix</keyword>
<keyword evidence="14" id="KW-1185">Reference proteome</keyword>
<comment type="cofactor">
    <cofactor evidence="1">
        <name>Mg(2+)</name>
        <dbReference type="ChEBI" id="CHEBI:18420"/>
    </cofactor>
</comment>
<dbReference type="OrthoDB" id="9782418at2"/>
<feature type="transmembrane region" description="Helical" evidence="12">
    <location>
        <begin position="12"/>
        <end position="34"/>
    </location>
</feature>
<dbReference type="InterPro" id="IPR006371">
    <property type="entry name" value="Polyprenyltransferase_UbiA-li"/>
</dbReference>
<evidence type="ECO:0000313" key="13">
    <source>
        <dbReference type="EMBL" id="QEH37064.1"/>
    </source>
</evidence>
<dbReference type="NCBIfam" id="TIGR01475">
    <property type="entry name" value="ubiA_other"/>
    <property type="match status" value="1"/>
</dbReference>
<dbReference type="EMBL" id="CP042997">
    <property type="protein sequence ID" value="QEH37064.1"/>
    <property type="molecule type" value="Genomic_DNA"/>
</dbReference>
<dbReference type="PANTHER" id="PTHR11048">
    <property type="entry name" value="PRENYLTRANSFERASES"/>
    <property type="match status" value="1"/>
</dbReference>
<evidence type="ECO:0000256" key="2">
    <source>
        <dbReference type="ARBA" id="ARBA00004141"/>
    </source>
</evidence>
<dbReference type="KEGG" id="agv:OJF2_56490"/>
<evidence type="ECO:0000256" key="12">
    <source>
        <dbReference type="SAM" id="Phobius"/>
    </source>
</evidence>
<feature type="transmembrane region" description="Helical" evidence="12">
    <location>
        <begin position="88"/>
        <end position="110"/>
    </location>
</feature>
<gene>
    <name evidence="13" type="primary">ubiA</name>
    <name evidence="13" type="ORF">OJF2_56490</name>
</gene>
<feature type="transmembrane region" description="Helical" evidence="12">
    <location>
        <begin position="166"/>
        <end position="189"/>
    </location>
</feature>
<dbReference type="FunFam" id="1.10.357.140:FF:000008">
    <property type="entry name" value="4-hydroxybenzoate octaprenyltransferase"/>
    <property type="match status" value="1"/>
</dbReference>
<reference evidence="13 14" key="1">
    <citation type="submission" date="2019-08" db="EMBL/GenBank/DDBJ databases">
        <title>Deep-cultivation of Planctomycetes and their phenomic and genomic characterization uncovers novel biology.</title>
        <authorList>
            <person name="Wiegand S."/>
            <person name="Jogler M."/>
            <person name="Boedeker C."/>
            <person name="Pinto D."/>
            <person name="Vollmers J."/>
            <person name="Rivas-Marin E."/>
            <person name="Kohn T."/>
            <person name="Peeters S.H."/>
            <person name="Heuer A."/>
            <person name="Rast P."/>
            <person name="Oberbeckmann S."/>
            <person name="Bunk B."/>
            <person name="Jeske O."/>
            <person name="Meyerdierks A."/>
            <person name="Storesund J.E."/>
            <person name="Kallscheuer N."/>
            <person name="Luecker S."/>
            <person name="Lage O.M."/>
            <person name="Pohl T."/>
            <person name="Merkel B.J."/>
            <person name="Hornburger P."/>
            <person name="Mueller R.-W."/>
            <person name="Bruemmer F."/>
            <person name="Labrenz M."/>
            <person name="Spormann A.M."/>
            <person name="Op den Camp H."/>
            <person name="Overmann J."/>
            <person name="Amann R."/>
            <person name="Jetten M.S.M."/>
            <person name="Mascher T."/>
            <person name="Medema M.H."/>
            <person name="Devos D.P."/>
            <person name="Kaster A.-K."/>
            <person name="Ovreas L."/>
            <person name="Rohde M."/>
            <person name="Galperin M.Y."/>
            <person name="Jogler C."/>
        </authorList>
    </citation>
    <scope>NUCLEOTIDE SEQUENCE [LARGE SCALE GENOMIC DNA]</scope>
    <source>
        <strain evidence="13 14">OJF2</strain>
    </source>
</reference>
<dbReference type="EC" id="2.5.1.39" evidence="11"/>
<evidence type="ECO:0000256" key="6">
    <source>
        <dbReference type="ARBA" id="ARBA00022679"/>
    </source>
</evidence>
<evidence type="ECO:0000313" key="14">
    <source>
        <dbReference type="Proteomes" id="UP000324233"/>
    </source>
</evidence>
<evidence type="ECO:0000256" key="10">
    <source>
        <dbReference type="ARBA" id="ARBA00023136"/>
    </source>
</evidence>
<feature type="transmembrane region" description="Helical" evidence="12">
    <location>
        <begin position="269"/>
        <end position="292"/>
    </location>
</feature>
<keyword evidence="10 12" id="KW-0472">Membrane</keyword>
<evidence type="ECO:0000256" key="9">
    <source>
        <dbReference type="ARBA" id="ARBA00022989"/>
    </source>
</evidence>
<dbReference type="GO" id="GO:0006744">
    <property type="term" value="P:ubiquinone biosynthetic process"/>
    <property type="evidence" value="ECO:0007669"/>
    <property type="project" value="UniProtKB-KW"/>
</dbReference>
<dbReference type="GO" id="GO:0008412">
    <property type="term" value="F:4-hydroxybenzoate polyprenyltransferase activity"/>
    <property type="evidence" value="ECO:0007669"/>
    <property type="project" value="UniProtKB-EC"/>
</dbReference>
<keyword evidence="6 13" id="KW-0808">Transferase</keyword>
<protein>
    <recommendedName>
        <fullName evidence="11">4-hydroxybenzoate polyprenyltransferase</fullName>
        <ecNumber evidence="11">2.5.1.39</ecNumber>
    </recommendedName>
</protein>
<comment type="similarity">
    <text evidence="3">Belongs to the UbiA prenyltransferase family.</text>
</comment>
<keyword evidence="5" id="KW-0997">Cell inner membrane</keyword>
<organism evidence="13 14">
    <name type="scientific">Aquisphaera giovannonii</name>
    <dbReference type="NCBI Taxonomy" id="406548"/>
    <lineage>
        <taxon>Bacteria</taxon>
        <taxon>Pseudomonadati</taxon>
        <taxon>Planctomycetota</taxon>
        <taxon>Planctomycetia</taxon>
        <taxon>Isosphaerales</taxon>
        <taxon>Isosphaeraceae</taxon>
        <taxon>Aquisphaera</taxon>
    </lineage>
</organism>
<feature type="transmembrane region" description="Helical" evidence="12">
    <location>
        <begin position="140"/>
        <end position="160"/>
    </location>
</feature>
<keyword evidence="4" id="KW-1003">Cell membrane</keyword>
<feature type="transmembrane region" description="Helical" evidence="12">
    <location>
        <begin position="210"/>
        <end position="231"/>
    </location>
</feature>
<keyword evidence="8 12" id="KW-0812">Transmembrane</keyword>
<sequence>MSIAAARDYLDLVKFSHTVFALPFALFGAALAARTPEGWRGRPQDWLGILLCMAAARSAAMAFNRLADRHYDGLNPRTAGRHLPAGKLSVRAVTLFTFLCCAAFVASTLLFLPNRWPLVLSVPVLAWLLAYSYTKRFTSLAHFWLGASLSMAPLAAWIALRGDLEWPPAWLAAAVLCWVSGFDILYACQDVDFDREMGLNSVPRRLGVPGALRLAAACHALMIAALVALGLSYPMGAFYYGGVALAALLLIYEHALVRPEDLTRVNLAFFHVNAVISMGLLAVGVADLWIHITPG</sequence>
<evidence type="ECO:0000256" key="8">
    <source>
        <dbReference type="ARBA" id="ARBA00022692"/>
    </source>
</evidence>